<feature type="region of interest" description="Disordered" evidence="1">
    <location>
        <begin position="255"/>
        <end position="296"/>
    </location>
</feature>
<sequence length="371" mass="41087">MNHVELNPDDACMIKLTSGHAVDARYIECLIQDVIPAVEHAVVFGHNSPFMVVVFTLKLDPELGGRLLGEDAMHMSEQFGSKANTVFTARNCPQFCNGMRDVFRMINVALKQHCDDENFKIRRACLLLSKLNQEDGMIKSDGSYNRQQILRKHSHLINSMLDVQAARNVIDVTPCDDDETCDHGLKLRSYEDWLKFEQAASMIVIDKKGHFTQFGKILRRGKDEFERTEDEIDDKEICSPANEVRHLRFSDEIRQETISSATDSHVGGKTKEEKDALQDKQGEQEAGRTEEGGDEEKAAVQLTGEHIGAAAPAPAPAPAPAASKAEATGAAAARAGAELSPTTVAFWRHVQLQSCAEDDKTARVLIENEMV</sequence>
<reference evidence="2 4" key="1">
    <citation type="journal article" date="2012" name="Nature">
        <title>Algal genomes reveal evolutionary mosaicism and the fate of nucleomorphs.</title>
        <authorList>
            <consortium name="DOE Joint Genome Institute"/>
            <person name="Curtis B.A."/>
            <person name="Tanifuji G."/>
            <person name="Burki F."/>
            <person name="Gruber A."/>
            <person name="Irimia M."/>
            <person name="Maruyama S."/>
            <person name="Arias M.C."/>
            <person name="Ball S.G."/>
            <person name="Gile G.H."/>
            <person name="Hirakawa Y."/>
            <person name="Hopkins J.F."/>
            <person name="Kuo A."/>
            <person name="Rensing S.A."/>
            <person name="Schmutz J."/>
            <person name="Symeonidi A."/>
            <person name="Elias M."/>
            <person name="Eveleigh R.J."/>
            <person name="Herman E.K."/>
            <person name="Klute M.J."/>
            <person name="Nakayama T."/>
            <person name="Obornik M."/>
            <person name="Reyes-Prieto A."/>
            <person name="Armbrust E.V."/>
            <person name="Aves S.J."/>
            <person name="Beiko R.G."/>
            <person name="Coutinho P."/>
            <person name="Dacks J.B."/>
            <person name="Durnford D.G."/>
            <person name="Fast N.M."/>
            <person name="Green B.R."/>
            <person name="Grisdale C.J."/>
            <person name="Hempel F."/>
            <person name="Henrissat B."/>
            <person name="Hoppner M.P."/>
            <person name="Ishida K."/>
            <person name="Kim E."/>
            <person name="Koreny L."/>
            <person name="Kroth P.G."/>
            <person name="Liu Y."/>
            <person name="Malik S.B."/>
            <person name="Maier U.G."/>
            <person name="McRose D."/>
            <person name="Mock T."/>
            <person name="Neilson J.A."/>
            <person name="Onodera N.T."/>
            <person name="Poole A.M."/>
            <person name="Pritham E.J."/>
            <person name="Richards T.A."/>
            <person name="Rocap G."/>
            <person name="Roy S.W."/>
            <person name="Sarai C."/>
            <person name="Schaack S."/>
            <person name="Shirato S."/>
            <person name="Slamovits C.H."/>
            <person name="Spencer D.F."/>
            <person name="Suzuki S."/>
            <person name="Worden A.Z."/>
            <person name="Zauner S."/>
            <person name="Barry K."/>
            <person name="Bell C."/>
            <person name="Bharti A.K."/>
            <person name="Crow J.A."/>
            <person name="Grimwood J."/>
            <person name="Kramer R."/>
            <person name="Lindquist E."/>
            <person name="Lucas S."/>
            <person name="Salamov A."/>
            <person name="McFadden G.I."/>
            <person name="Lane C.E."/>
            <person name="Keeling P.J."/>
            <person name="Gray M.W."/>
            <person name="Grigoriev I.V."/>
            <person name="Archibald J.M."/>
        </authorList>
    </citation>
    <scope>NUCLEOTIDE SEQUENCE</scope>
    <source>
        <strain evidence="2 4">CCMP2712</strain>
    </source>
</reference>
<gene>
    <name evidence="2" type="ORF">GUITHDRAFT_145294</name>
</gene>
<dbReference type="PaxDb" id="55529-EKX37050"/>
<dbReference type="Proteomes" id="UP000011087">
    <property type="component" value="Unassembled WGS sequence"/>
</dbReference>
<dbReference type="EnsemblProtists" id="EKX37050">
    <property type="protein sequence ID" value="EKX37050"/>
    <property type="gene ID" value="GUITHDRAFT_145294"/>
</dbReference>
<protein>
    <submittedName>
        <fullName evidence="2 3">Uncharacterized protein</fullName>
    </submittedName>
</protein>
<dbReference type="RefSeq" id="XP_005824030.1">
    <property type="nucleotide sequence ID" value="XM_005823973.1"/>
</dbReference>
<reference evidence="3" key="3">
    <citation type="submission" date="2015-06" db="UniProtKB">
        <authorList>
            <consortium name="EnsemblProtists"/>
        </authorList>
    </citation>
    <scope>IDENTIFICATION</scope>
</reference>
<proteinExistence type="predicted"/>
<reference evidence="4" key="2">
    <citation type="submission" date="2012-11" db="EMBL/GenBank/DDBJ databases">
        <authorList>
            <person name="Kuo A."/>
            <person name="Curtis B.A."/>
            <person name="Tanifuji G."/>
            <person name="Burki F."/>
            <person name="Gruber A."/>
            <person name="Irimia M."/>
            <person name="Maruyama S."/>
            <person name="Arias M.C."/>
            <person name="Ball S.G."/>
            <person name="Gile G.H."/>
            <person name="Hirakawa Y."/>
            <person name="Hopkins J.F."/>
            <person name="Rensing S.A."/>
            <person name="Schmutz J."/>
            <person name="Symeonidi A."/>
            <person name="Elias M."/>
            <person name="Eveleigh R.J."/>
            <person name="Herman E.K."/>
            <person name="Klute M.J."/>
            <person name="Nakayama T."/>
            <person name="Obornik M."/>
            <person name="Reyes-Prieto A."/>
            <person name="Armbrust E.V."/>
            <person name="Aves S.J."/>
            <person name="Beiko R.G."/>
            <person name="Coutinho P."/>
            <person name="Dacks J.B."/>
            <person name="Durnford D.G."/>
            <person name="Fast N.M."/>
            <person name="Green B.R."/>
            <person name="Grisdale C."/>
            <person name="Hempe F."/>
            <person name="Henrissat B."/>
            <person name="Hoppner M.P."/>
            <person name="Ishida K.-I."/>
            <person name="Kim E."/>
            <person name="Koreny L."/>
            <person name="Kroth P.G."/>
            <person name="Liu Y."/>
            <person name="Malik S.-B."/>
            <person name="Maier U.G."/>
            <person name="McRose D."/>
            <person name="Mock T."/>
            <person name="Neilson J.A."/>
            <person name="Onodera N.T."/>
            <person name="Poole A.M."/>
            <person name="Pritham E.J."/>
            <person name="Richards T.A."/>
            <person name="Rocap G."/>
            <person name="Roy S.W."/>
            <person name="Sarai C."/>
            <person name="Schaack S."/>
            <person name="Shirato S."/>
            <person name="Slamovits C.H."/>
            <person name="Spencer D.F."/>
            <person name="Suzuki S."/>
            <person name="Worden A.Z."/>
            <person name="Zauner S."/>
            <person name="Barry K."/>
            <person name="Bell C."/>
            <person name="Bharti A.K."/>
            <person name="Crow J.A."/>
            <person name="Grimwood J."/>
            <person name="Kramer R."/>
            <person name="Lindquist E."/>
            <person name="Lucas S."/>
            <person name="Salamov A."/>
            <person name="McFadden G.I."/>
            <person name="Lane C.E."/>
            <person name="Keeling P.J."/>
            <person name="Gray M.W."/>
            <person name="Grigoriev I.V."/>
            <person name="Archibald J.M."/>
        </authorList>
    </citation>
    <scope>NUCLEOTIDE SEQUENCE</scope>
    <source>
        <strain evidence="4">CCMP2712</strain>
    </source>
</reference>
<evidence type="ECO:0000313" key="2">
    <source>
        <dbReference type="EMBL" id="EKX37050.1"/>
    </source>
</evidence>
<evidence type="ECO:0000256" key="1">
    <source>
        <dbReference type="SAM" id="MobiDB-lite"/>
    </source>
</evidence>
<evidence type="ECO:0000313" key="4">
    <source>
        <dbReference type="Proteomes" id="UP000011087"/>
    </source>
</evidence>
<organism evidence="2">
    <name type="scientific">Guillardia theta (strain CCMP2712)</name>
    <name type="common">Cryptophyte</name>
    <dbReference type="NCBI Taxonomy" id="905079"/>
    <lineage>
        <taxon>Eukaryota</taxon>
        <taxon>Cryptophyceae</taxon>
        <taxon>Pyrenomonadales</taxon>
        <taxon>Geminigeraceae</taxon>
        <taxon>Guillardia</taxon>
    </lineage>
</organism>
<keyword evidence="4" id="KW-1185">Reference proteome</keyword>
<feature type="compositionally biased region" description="Basic and acidic residues" evidence="1">
    <location>
        <begin position="269"/>
        <end position="296"/>
    </location>
</feature>
<dbReference type="KEGG" id="gtt:GUITHDRAFT_145294"/>
<accession>L1IML3</accession>
<name>L1IML3_GUITC</name>
<dbReference type="AlphaFoldDB" id="L1IML3"/>
<dbReference type="EMBL" id="JH993064">
    <property type="protein sequence ID" value="EKX37050.1"/>
    <property type="molecule type" value="Genomic_DNA"/>
</dbReference>
<evidence type="ECO:0000313" key="3">
    <source>
        <dbReference type="EnsemblProtists" id="EKX37050"/>
    </source>
</evidence>
<dbReference type="GeneID" id="17293812"/>
<dbReference type="HOGENOM" id="CLU_746888_0_0_1"/>